<protein>
    <submittedName>
        <fullName evidence="2">RidA family protein</fullName>
    </submittedName>
</protein>
<dbReference type="PANTHER" id="PTHR11803:SF58">
    <property type="entry name" value="PROTEIN HMF1-RELATED"/>
    <property type="match status" value="1"/>
</dbReference>
<dbReference type="PANTHER" id="PTHR11803">
    <property type="entry name" value="2-IMINOBUTANOATE/2-IMINOPROPANOATE DEAMINASE RIDA"/>
    <property type="match status" value="1"/>
</dbReference>
<dbReference type="Proteomes" id="UP001501671">
    <property type="component" value="Unassembled WGS sequence"/>
</dbReference>
<keyword evidence="3" id="KW-1185">Reference proteome</keyword>
<reference evidence="3" key="1">
    <citation type="journal article" date="2019" name="Int. J. Syst. Evol. Microbiol.">
        <title>The Global Catalogue of Microorganisms (GCM) 10K type strain sequencing project: providing services to taxonomists for standard genome sequencing and annotation.</title>
        <authorList>
            <consortium name="The Broad Institute Genomics Platform"/>
            <consortium name="The Broad Institute Genome Sequencing Center for Infectious Disease"/>
            <person name="Wu L."/>
            <person name="Ma J."/>
        </authorList>
    </citation>
    <scope>NUCLEOTIDE SEQUENCE [LARGE SCALE GENOMIC DNA]</scope>
    <source>
        <strain evidence="3">JCM 17666</strain>
    </source>
</reference>
<dbReference type="Gene3D" id="3.30.1330.40">
    <property type="entry name" value="RutC-like"/>
    <property type="match status" value="1"/>
</dbReference>
<dbReference type="InterPro" id="IPR006175">
    <property type="entry name" value="YjgF/YER057c/UK114"/>
</dbReference>
<gene>
    <name evidence="2" type="ORF">GCM10023144_00310</name>
</gene>
<comment type="similarity">
    <text evidence="1">Belongs to the RutC family.</text>
</comment>
<comment type="caution">
    <text evidence="2">The sequence shown here is derived from an EMBL/GenBank/DDBJ whole genome shotgun (WGS) entry which is preliminary data.</text>
</comment>
<dbReference type="CDD" id="cd00448">
    <property type="entry name" value="YjgF_YER057c_UK114_family"/>
    <property type="match status" value="1"/>
</dbReference>
<evidence type="ECO:0000256" key="1">
    <source>
        <dbReference type="ARBA" id="ARBA00010552"/>
    </source>
</evidence>
<accession>A0ABP8GBH9</accession>
<dbReference type="Pfam" id="PF01042">
    <property type="entry name" value="Ribonuc_L-PSP"/>
    <property type="match status" value="1"/>
</dbReference>
<evidence type="ECO:0000313" key="2">
    <source>
        <dbReference type="EMBL" id="GAA4321225.1"/>
    </source>
</evidence>
<organism evidence="2 3">
    <name type="scientific">Pigmentiphaga soli</name>
    <dbReference type="NCBI Taxonomy" id="1007095"/>
    <lineage>
        <taxon>Bacteria</taxon>
        <taxon>Pseudomonadati</taxon>
        <taxon>Pseudomonadota</taxon>
        <taxon>Betaproteobacteria</taxon>
        <taxon>Burkholderiales</taxon>
        <taxon>Alcaligenaceae</taxon>
        <taxon>Pigmentiphaga</taxon>
    </lineage>
</organism>
<evidence type="ECO:0000313" key="3">
    <source>
        <dbReference type="Proteomes" id="UP001501671"/>
    </source>
</evidence>
<dbReference type="EMBL" id="BAABFO010000001">
    <property type="protein sequence ID" value="GAA4321225.1"/>
    <property type="molecule type" value="Genomic_DNA"/>
</dbReference>
<dbReference type="SUPFAM" id="SSF55298">
    <property type="entry name" value="YjgF-like"/>
    <property type="match status" value="1"/>
</dbReference>
<proteinExistence type="inferred from homology"/>
<sequence length="136" mass="14635">MSSKYTSQDIACVMSRDISPPAGHYSHVCVAGGFAYISGQLPVDAHGKPLGDLPFEDQVRQVLANLDACLAAVDATRRDLVQVRVFVTDMGQWPAFNRLYAEWIADHRPARAVAASSALHYGSAVEIEAVALSPAH</sequence>
<name>A0ABP8GBH9_9BURK</name>
<dbReference type="InterPro" id="IPR035959">
    <property type="entry name" value="RutC-like_sf"/>
</dbReference>